<feature type="region of interest" description="Disordered" evidence="1">
    <location>
        <begin position="27"/>
        <end position="49"/>
    </location>
</feature>
<comment type="caution">
    <text evidence="3">The sequence shown here is derived from an EMBL/GenBank/DDBJ whole genome shotgun (WGS) entry which is preliminary data.</text>
</comment>
<evidence type="ECO:0000313" key="4">
    <source>
        <dbReference type="Proteomes" id="UP000292695"/>
    </source>
</evidence>
<accession>A0A4R0I0V7</accession>
<dbReference type="InterPro" id="IPR041018">
    <property type="entry name" value="ADPRTs_Tse2"/>
</dbReference>
<name>A0A4R0I0V7_9ACTN</name>
<organism evidence="3 4">
    <name type="scientific">Kribbella sindirgiensis</name>
    <dbReference type="NCBI Taxonomy" id="1124744"/>
    <lineage>
        <taxon>Bacteria</taxon>
        <taxon>Bacillati</taxon>
        <taxon>Actinomycetota</taxon>
        <taxon>Actinomycetes</taxon>
        <taxon>Propionibacteriales</taxon>
        <taxon>Kribbellaceae</taxon>
        <taxon>Kribbella</taxon>
    </lineage>
</organism>
<keyword evidence="4" id="KW-1185">Reference proteome</keyword>
<protein>
    <recommendedName>
        <fullName evidence="2">Tse2 ADP-ribosyltransferase toxin domain-containing protein</fullName>
    </recommendedName>
</protein>
<dbReference type="RefSeq" id="WP_131295561.1">
    <property type="nucleotide sequence ID" value="NZ_SJKA01000020.1"/>
</dbReference>
<dbReference type="Pfam" id="PF18648">
    <property type="entry name" value="ADPRTs_Tse2"/>
    <property type="match status" value="1"/>
</dbReference>
<dbReference type="Proteomes" id="UP000292695">
    <property type="component" value="Unassembled WGS sequence"/>
</dbReference>
<reference evidence="3 4" key="1">
    <citation type="submission" date="2019-02" db="EMBL/GenBank/DDBJ databases">
        <title>Kribbella capetownensis sp. nov. and Kribbella speibonae sp. nov., isolated from soil.</title>
        <authorList>
            <person name="Curtis S.M."/>
            <person name="Norton I."/>
            <person name="Everest G.J."/>
            <person name="Meyers P.R."/>
        </authorList>
    </citation>
    <scope>NUCLEOTIDE SEQUENCE [LARGE SCALE GENOMIC DNA]</scope>
    <source>
        <strain evidence="3 4">DSM 27082</strain>
    </source>
</reference>
<dbReference type="EMBL" id="SJKA01000020">
    <property type="protein sequence ID" value="TCC21315.1"/>
    <property type="molecule type" value="Genomic_DNA"/>
</dbReference>
<dbReference type="OrthoDB" id="9816400at2"/>
<evidence type="ECO:0000256" key="1">
    <source>
        <dbReference type="SAM" id="MobiDB-lite"/>
    </source>
</evidence>
<evidence type="ECO:0000313" key="3">
    <source>
        <dbReference type="EMBL" id="TCC21315.1"/>
    </source>
</evidence>
<dbReference type="AlphaFoldDB" id="A0A4R0I0V7"/>
<gene>
    <name evidence="3" type="ORF">E0H50_36390</name>
</gene>
<proteinExistence type="predicted"/>
<evidence type="ECO:0000259" key="2">
    <source>
        <dbReference type="Pfam" id="PF18648"/>
    </source>
</evidence>
<feature type="domain" description="Tse2 ADP-ribosyltransferase toxin" evidence="2">
    <location>
        <begin position="20"/>
        <end position="115"/>
    </location>
</feature>
<sequence length="119" mass="13350">MPEDPSDGLPLIDDRGLGIRVGYDVHPAEDGSLEPIGEGMSVTPGDPRRLHPYVRPVKYGGNGKHPVWKIEIRKLPDALKFTPDDSHPDHGVLEPAHEMSVTEFREHIARTRTEWVKDD</sequence>